<reference evidence="1 2" key="1">
    <citation type="submission" date="2015-07" db="EMBL/GenBank/DDBJ databases">
        <authorList>
            <person name="Noorani M."/>
        </authorList>
    </citation>
    <scope>NUCLEOTIDE SEQUENCE [LARGE SCALE GENOMIC DNA]</scope>
    <source>
        <strain evidence="1 2">CECT 5088</strain>
    </source>
</reference>
<keyword evidence="2" id="KW-1185">Reference proteome</keyword>
<gene>
    <name evidence="1" type="ORF">JAN5088_01914</name>
</gene>
<organism evidence="1 2">
    <name type="scientific">Jannaschia rubra</name>
    <dbReference type="NCBI Taxonomy" id="282197"/>
    <lineage>
        <taxon>Bacteria</taxon>
        <taxon>Pseudomonadati</taxon>
        <taxon>Pseudomonadota</taxon>
        <taxon>Alphaproteobacteria</taxon>
        <taxon>Rhodobacterales</taxon>
        <taxon>Roseobacteraceae</taxon>
        <taxon>Jannaschia</taxon>
    </lineage>
</organism>
<sequence>MAYNDGLKPKLLSQALRLVEGNRAAFEEAWNEHFA</sequence>
<protein>
    <submittedName>
        <fullName evidence="1">Uncharacterized protein</fullName>
    </submittedName>
</protein>
<dbReference type="Proteomes" id="UP000048908">
    <property type="component" value="Unassembled WGS sequence"/>
</dbReference>
<evidence type="ECO:0000313" key="1">
    <source>
        <dbReference type="EMBL" id="CTQ33134.1"/>
    </source>
</evidence>
<evidence type="ECO:0000313" key="2">
    <source>
        <dbReference type="Proteomes" id="UP000048908"/>
    </source>
</evidence>
<accession>A0A0M6XT17</accession>
<proteinExistence type="predicted"/>
<dbReference type="AlphaFoldDB" id="A0A0M6XT17"/>
<name>A0A0M6XT17_9RHOB</name>
<dbReference type="EMBL" id="CXPG01000018">
    <property type="protein sequence ID" value="CTQ33134.1"/>
    <property type="molecule type" value="Genomic_DNA"/>
</dbReference>